<accession>A0ABP7IQV3</accession>
<dbReference type="EMBL" id="BAABAH010000009">
    <property type="protein sequence ID" value="GAA3824276.1"/>
    <property type="molecule type" value="Genomic_DNA"/>
</dbReference>
<keyword evidence="2" id="KW-0732">Signal</keyword>
<evidence type="ECO:0000313" key="3">
    <source>
        <dbReference type="EMBL" id="GAA3824276.1"/>
    </source>
</evidence>
<reference evidence="4" key="1">
    <citation type="journal article" date="2019" name="Int. J. Syst. Evol. Microbiol.">
        <title>The Global Catalogue of Microorganisms (GCM) 10K type strain sequencing project: providing services to taxonomists for standard genome sequencing and annotation.</title>
        <authorList>
            <consortium name="The Broad Institute Genomics Platform"/>
            <consortium name="The Broad Institute Genome Sequencing Center for Infectious Disease"/>
            <person name="Wu L."/>
            <person name="Ma J."/>
        </authorList>
    </citation>
    <scope>NUCLEOTIDE SEQUENCE [LARGE SCALE GENOMIC DNA]</scope>
    <source>
        <strain evidence="4">JCM 16953</strain>
    </source>
</reference>
<feature type="region of interest" description="Disordered" evidence="1">
    <location>
        <begin position="41"/>
        <end position="62"/>
    </location>
</feature>
<gene>
    <name evidence="3" type="ORF">GCM10022242_27140</name>
</gene>
<keyword evidence="4" id="KW-1185">Reference proteome</keyword>
<comment type="caution">
    <text evidence="3">The sequence shown here is derived from an EMBL/GenBank/DDBJ whole genome shotgun (WGS) entry which is preliminary data.</text>
</comment>
<dbReference type="InterPro" id="IPR011050">
    <property type="entry name" value="Pectin_lyase_fold/virulence"/>
</dbReference>
<feature type="chain" id="PRO_5045786046" evidence="2">
    <location>
        <begin position="25"/>
        <end position="587"/>
    </location>
</feature>
<sequence>MRIRLLAMAVMAAFVALLPAPAHAAGGTSYTWIGSSQDPAADNHSWTDARNWSPNGVPGNGDSVSIAQPNGTHCTAHVDDVPTVTLAGFRLLQTPDLCGTSINGGQITVTGTFTWDGGVLNTATTVAAGAAGTIGGTNGELDVLSQNLDVGGTLGLSGLPGTSTTPGDPGTPALRIVNPFVLHVLPGGTLTSTGDNKVNFLSCCNNPARITNEGTVAVDGGTFEVDAVAFDQDGTISASNGGRLLSTAAPVTAGDGASYEGSGSWTIHDHSHAVLSGTQMLGPDFHLELGTPEDQAGGTLQGTAVLEGTGTFDWSGTTIEAALTVAHGVTLRASGEPPNNGRRILAGMDGSVPTPLTVHGRFVVDDGAVIGTGVHSLIEIASDGTLSLAPGSSINGDSCCVSPDQVVNHGTLVVPSGTGVADIHNEALDSDGTISLADDAVVQANLGVTLSGGTLLGAGTVAADLDNVAGKVRPAGSGTGTLTVDGGYDQGKRAELDVDLTAGAGDRLAVTGTATVGGRLAAHDAGGYHPRLKDVRTVLSAASVAGSLRCVTTSGAGSTGTHAGHWQAKASGRHVRLTWVDGRHTSC</sequence>
<evidence type="ECO:0000256" key="2">
    <source>
        <dbReference type="SAM" id="SignalP"/>
    </source>
</evidence>
<evidence type="ECO:0000313" key="4">
    <source>
        <dbReference type="Proteomes" id="UP001501821"/>
    </source>
</evidence>
<name>A0ABP7IQV3_9ACTN</name>
<dbReference type="SUPFAM" id="SSF51126">
    <property type="entry name" value="Pectin lyase-like"/>
    <property type="match status" value="1"/>
</dbReference>
<protein>
    <submittedName>
        <fullName evidence="3">Uncharacterized protein</fullName>
    </submittedName>
</protein>
<feature type="signal peptide" evidence="2">
    <location>
        <begin position="1"/>
        <end position="24"/>
    </location>
</feature>
<proteinExistence type="predicted"/>
<feature type="compositionally biased region" description="Polar residues" evidence="1">
    <location>
        <begin position="41"/>
        <end position="54"/>
    </location>
</feature>
<evidence type="ECO:0000256" key="1">
    <source>
        <dbReference type="SAM" id="MobiDB-lite"/>
    </source>
</evidence>
<dbReference type="RefSeq" id="WP_344776286.1">
    <property type="nucleotide sequence ID" value="NZ_BAABAH010000009.1"/>
</dbReference>
<organism evidence="3 4">
    <name type="scientific">Nocardioides panacisoli</name>
    <dbReference type="NCBI Taxonomy" id="627624"/>
    <lineage>
        <taxon>Bacteria</taxon>
        <taxon>Bacillati</taxon>
        <taxon>Actinomycetota</taxon>
        <taxon>Actinomycetes</taxon>
        <taxon>Propionibacteriales</taxon>
        <taxon>Nocardioidaceae</taxon>
        <taxon>Nocardioides</taxon>
    </lineage>
</organism>
<dbReference type="Proteomes" id="UP001501821">
    <property type="component" value="Unassembled WGS sequence"/>
</dbReference>